<keyword evidence="2" id="KW-0288">FMN</keyword>
<gene>
    <name evidence="5" type="ORF">EK0264_12765</name>
</gene>
<evidence type="ECO:0000259" key="4">
    <source>
        <dbReference type="Pfam" id="PF03358"/>
    </source>
</evidence>
<dbReference type="GO" id="GO:0016491">
    <property type="term" value="F:oxidoreductase activity"/>
    <property type="evidence" value="ECO:0007669"/>
    <property type="project" value="UniProtKB-KW"/>
</dbReference>
<dbReference type="NCBIfam" id="TIGR04037">
    <property type="entry name" value="LLM_duo_CE1759"/>
    <property type="match status" value="1"/>
</dbReference>
<dbReference type="AlphaFoldDB" id="A0A7L4YP71"/>
<dbReference type="EMBL" id="CP047156">
    <property type="protein sequence ID" value="QHC01075.1"/>
    <property type="molecule type" value="Genomic_DNA"/>
</dbReference>
<dbReference type="KEGG" id="eke:EK0264_12765"/>
<keyword evidence="6" id="KW-1185">Reference proteome</keyword>
<accession>A0A7L4YP71</accession>
<dbReference type="SUPFAM" id="SSF52218">
    <property type="entry name" value="Flavoproteins"/>
    <property type="match status" value="1"/>
</dbReference>
<proteinExistence type="predicted"/>
<evidence type="ECO:0000256" key="3">
    <source>
        <dbReference type="ARBA" id="ARBA00023002"/>
    </source>
</evidence>
<keyword evidence="3" id="KW-0560">Oxidoreductase</keyword>
<feature type="domain" description="NADPH-dependent FMN reductase-like" evidence="4">
    <location>
        <begin position="3"/>
        <end position="152"/>
    </location>
</feature>
<dbReference type="InterPro" id="IPR005025">
    <property type="entry name" value="FMN_Rdtase-like_dom"/>
</dbReference>
<evidence type="ECO:0000256" key="1">
    <source>
        <dbReference type="ARBA" id="ARBA00022630"/>
    </source>
</evidence>
<protein>
    <submittedName>
        <fullName evidence="5">NADPH-dependent FMN reductase</fullName>
    </submittedName>
</protein>
<dbReference type="RefSeq" id="WP_159546189.1">
    <property type="nucleotide sequence ID" value="NZ_CP047156.1"/>
</dbReference>
<dbReference type="Proteomes" id="UP000463857">
    <property type="component" value="Chromosome"/>
</dbReference>
<reference evidence="5 6" key="1">
    <citation type="journal article" date="2018" name="Int. J. Syst. Evol. Microbiol.">
        <title>Epidermidibacterium keratini gen. nov., sp. nov., a member of the family Sporichthyaceae, isolated from keratin epidermis.</title>
        <authorList>
            <person name="Lee D.G."/>
            <person name="Trujillo M.E."/>
            <person name="Kang S."/>
            <person name="Nam J.J."/>
            <person name="Kim Y.J."/>
        </authorList>
    </citation>
    <scope>NUCLEOTIDE SEQUENCE [LARGE SCALE GENOMIC DNA]</scope>
    <source>
        <strain evidence="5 6">EPI-7</strain>
    </source>
</reference>
<dbReference type="InterPro" id="IPR029039">
    <property type="entry name" value="Flavoprotein-like_sf"/>
</dbReference>
<evidence type="ECO:0000256" key="2">
    <source>
        <dbReference type="ARBA" id="ARBA00022643"/>
    </source>
</evidence>
<sequence length="198" mass="21032">MKNVVVLSAGLRSPSSTRMLADRMGAAARTAIEAHGDTAEISVFELRDYAHDITNAMLSGFAAPALQEVIDQVIAADALVVVTPTFSASYSGLFKSFFDIIEPDLLAGKIVQIAATGGTERHSLALEFAIRPLFAYLKAQTLPTAVYAATSDWGNDTALQSRIDRAARELADAVAGRAASLPPDPADEIVPFEQLLAR</sequence>
<dbReference type="InterPro" id="IPR051814">
    <property type="entry name" value="NAD(P)H-dep_FMN_reductase"/>
</dbReference>
<name>A0A7L4YP71_9ACTN</name>
<evidence type="ECO:0000313" key="5">
    <source>
        <dbReference type="EMBL" id="QHC01075.1"/>
    </source>
</evidence>
<dbReference type="Pfam" id="PF03358">
    <property type="entry name" value="FMN_red"/>
    <property type="match status" value="1"/>
</dbReference>
<dbReference type="PANTHER" id="PTHR43408:SF2">
    <property type="entry name" value="FMN REDUCTASE (NADPH)"/>
    <property type="match status" value="1"/>
</dbReference>
<dbReference type="PANTHER" id="PTHR43408">
    <property type="entry name" value="FMN REDUCTASE (NADPH)"/>
    <property type="match status" value="1"/>
</dbReference>
<dbReference type="Gene3D" id="3.40.50.360">
    <property type="match status" value="1"/>
</dbReference>
<dbReference type="OrthoDB" id="1643408at2"/>
<keyword evidence="1" id="KW-0285">Flavoprotein</keyword>
<dbReference type="InterPro" id="IPR023932">
    <property type="entry name" value="CE1759_FMN_reduct"/>
</dbReference>
<organism evidence="5 6">
    <name type="scientific">Epidermidibacterium keratini</name>
    <dbReference type="NCBI Taxonomy" id="1891644"/>
    <lineage>
        <taxon>Bacteria</taxon>
        <taxon>Bacillati</taxon>
        <taxon>Actinomycetota</taxon>
        <taxon>Actinomycetes</taxon>
        <taxon>Sporichthyales</taxon>
        <taxon>Sporichthyaceae</taxon>
        <taxon>Epidermidibacterium</taxon>
    </lineage>
</organism>
<evidence type="ECO:0000313" key="6">
    <source>
        <dbReference type="Proteomes" id="UP000463857"/>
    </source>
</evidence>
<dbReference type="InParanoid" id="A0A7L4YP71"/>